<organism evidence="2 3">
    <name type="scientific">Streptomyces bottropensis ATCC 25435</name>
    <dbReference type="NCBI Taxonomy" id="1054862"/>
    <lineage>
        <taxon>Bacteria</taxon>
        <taxon>Bacillati</taxon>
        <taxon>Actinomycetota</taxon>
        <taxon>Actinomycetes</taxon>
        <taxon>Kitasatosporales</taxon>
        <taxon>Streptomycetaceae</taxon>
        <taxon>Streptomyces</taxon>
    </lineage>
</organism>
<reference evidence="3" key="1">
    <citation type="journal article" date="2013" name="Genome Announc.">
        <title>Draft Genome Sequence of Streptomyces bottropensis ATCC 25435, a Bottromycin-Producing Actinomycete.</title>
        <authorList>
            <person name="Zhang H."/>
            <person name="Zhou W."/>
            <person name="Zhuang Y."/>
            <person name="Liang X."/>
            <person name="Liu T."/>
        </authorList>
    </citation>
    <scope>NUCLEOTIDE SEQUENCE [LARGE SCALE GENOMIC DNA]</scope>
    <source>
        <strain evidence="3">ATCC 25435</strain>
    </source>
</reference>
<dbReference type="EMBL" id="KB405067">
    <property type="protein sequence ID" value="EMF55112.1"/>
    <property type="molecule type" value="Genomic_DNA"/>
</dbReference>
<protein>
    <submittedName>
        <fullName evidence="2">Uncharacterized protein</fullName>
    </submittedName>
</protein>
<evidence type="ECO:0000313" key="2">
    <source>
        <dbReference type="EMBL" id="EMF55112.1"/>
    </source>
</evidence>
<evidence type="ECO:0000256" key="1">
    <source>
        <dbReference type="SAM" id="MobiDB-lite"/>
    </source>
</evidence>
<gene>
    <name evidence="2" type="ORF">SBD_2427</name>
</gene>
<dbReference type="Proteomes" id="UP000030760">
    <property type="component" value="Unassembled WGS sequence"/>
</dbReference>
<sequence length="83" mass="9004">MWTVGNLDERKVNWGGRVGVVNEVPPFRLCACGGARPERTEARRSNAGGMPWSGRPSPRVRPPCLRSPVHSAGVRCLTGSRHG</sequence>
<proteinExistence type="predicted"/>
<dbReference type="AlphaFoldDB" id="M3DEQ3"/>
<accession>M3DEQ3</accession>
<evidence type="ECO:0000313" key="3">
    <source>
        <dbReference type="Proteomes" id="UP000030760"/>
    </source>
</evidence>
<feature type="region of interest" description="Disordered" evidence="1">
    <location>
        <begin position="38"/>
        <end position="65"/>
    </location>
</feature>
<name>M3DEQ3_9ACTN</name>